<gene>
    <name evidence="1" type="ORF">FRZ06_20485</name>
</gene>
<dbReference type="EMBL" id="CP042469">
    <property type="protein sequence ID" value="QOX65561.1"/>
    <property type="molecule type" value="Genomic_DNA"/>
</dbReference>
<proteinExistence type="predicted"/>
<keyword evidence="2" id="KW-1185">Reference proteome</keyword>
<sequence>MKKKTRYYIKNIAAVIIIVLGILAYQGVISRSAFSNLMIAILVIAIALELVIKHVLKNKE</sequence>
<accession>A0ACD1AGJ4</accession>
<dbReference type="Proteomes" id="UP000594014">
    <property type="component" value="Chromosome"/>
</dbReference>
<evidence type="ECO:0000313" key="2">
    <source>
        <dbReference type="Proteomes" id="UP000594014"/>
    </source>
</evidence>
<name>A0ACD1AGJ4_9FIRM</name>
<evidence type="ECO:0000313" key="1">
    <source>
        <dbReference type="EMBL" id="QOX65561.1"/>
    </source>
</evidence>
<reference evidence="1" key="1">
    <citation type="submission" date="2019-08" db="EMBL/GenBank/DDBJ databases">
        <title>Genome sequence of Clostridiales bacterium MT110.</title>
        <authorList>
            <person name="Cao J."/>
        </authorList>
    </citation>
    <scope>NUCLEOTIDE SEQUENCE</scope>
    <source>
        <strain evidence="1">MT110</strain>
    </source>
</reference>
<protein>
    <submittedName>
        <fullName evidence="1">Uncharacterized protein</fullName>
    </submittedName>
</protein>
<organism evidence="1 2">
    <name type="scientific">Anoxybacterium hadale</name>
    <dbReference type="NCBI Taxonomy" id="3408580"/>
    <lineage>
        <taxon>Bacteria</taxon>
        <taxon>Bacillati</taxon>
        <taxon>Bacillota</taxon>
        <taxon>Clostridia</taxon>
        <taxon>Peptostreptococcales</taxon>
        <taxon>Anaerovoracaceae</taxon>
        <taxon>Anoxybacterium</taxon>
    </lineage>
</organism>